<dbReference type="AlphaFoldDB" id="A0A379EGF5"/>
<feature type="transmembrane region" description="Helical" evidence="1">
    <location>
        <begin position="58"/>
        <end position="76"/>
    </location>
</feature>
<dbReference type="GeneID" id="91083622"/>
<keyword evidence="1" id="KW-1133">Transmembrane helix</keyword>
<evidence type="ECO:0000256" key="1">
    <source>
        <dbReference type="SAM" id="Phobius"/>
    </source>
</evidence>
<dbReference type="EMBL" id="UGTL01000002">
    <property type="protein sequence ID" value="SUB97723.1"/>
    <property type="molecule type" value="Genomic_DNA"/>
</dbReference>
<dbReference type="Proteomes" id="UP000254072">
    <property type="component" value="Unassembled WGS sequence"/>
</dbReference>
<feature type="transmembrane region" description="Helical" evidence="1">
    <location>
        <begin position="15"/>
        <end position="32"/>
    </location>
</feature>
<proteinExistence type="predicted"/>
<keyword evidence="1" id="KW-0812">Transmembrane</keyword>
<feature type="transmembrane region" description="Helical" evidence="1">
    <location>
        <begin position="141"/>
        <end position="161"/>
    </location>
</feature>
<organism evidence="2 3">
    <name type="scientific">Prevotella disiens</name>
    <dbReference type="NCBI Taxonomy" id="28130"/>
    <lineage>
        <taxon>Bacteria</taxon>
        <taxon>Pseudomonadati</taxon>
        <taxon>Bacteroidota</taxon>
        <taxon>Bacteroidia</taxon>
        <taxon>Bacteroidales</taxon>
        <taxon>Prevotellaceae</taxon>
        <taxon>Prevotella</taxon>
    </lineage>
</organism>
<sequence>MNKKIFKISKFRGEILNWSFGIGVALMLLKFFENFGNKLSESSEVLSTSIDNMVGDRTLLLLLTTSITVCSLLMWEQLRHALLKTNHFWLQLVQIVVMVLTAFAAIVWLIPGEMFTPTGGSMTMQGGGVAASSLLTFQTRVSFLTTLFVSAANVLLGFGLVRFFTGNIRRYGVALLIVPLLDMMLSWLFGYLYTSVGGLTFQTLENYRTLMLAGQLLLQVGLYVCLRFAFTTETVEDDDENAAVLYKYKQE</sequence>
<feature type="transmembrane region" description="Helical" evidence="1">
    <location>
        <begin position="206"/>
        <end position="226"/>
    </location>
</feature>
<accession>A0A379EGF5</accession>
<dbReference type="OrthoDB" id="1082760at2"/>
<reference evidence="2 3" key="1">
    <citation type="submission" date="2018-06" db="EMBL/GenBank/DDBJ databases">
        <authorList>
            <consortium name="Pathogen Informatics"/>
            <person name="Doyle S."/>
        </authorList>
    </citation>
    <scope>NUCLEOTIDE SEQUENCE [LARGE SCALE GENOMIC DNA]</scope>
    <source>
        <strain evidence="2 3">NCTC11157</strain>
    </source>
</reference>
<feature type="transmembrane region" description="Helical" evidence="1">
    <location>
        <begin position="88"/>
        <end position="110"/>
    </location>
</feature>
<protein>
    <recommendedName>
        <fullName evidence="4">Integral membrane protein</fullName>
    </recommendedName>
</protein>
<dbReference type="RefSeq" id="WP_021668059.1">
    <property type="nucleotide sequence ID" value="NZ_UGTL01000002.1"/>
</dbReference>
<evidence type="ECO:0008006" key="4">
    <source>
        <dbReference type="Google" id="ProtNLM"/>
    </source>
</evidence>
<gene>
    <name evidence="2" type="ORF">NCTC11157_02518</name>
</gene>
<evidence type="ECO:0000313" key="3">
    <source>
        <dbReference type="Proteomes" id="UP000254072"/>
    </source>
</evidence>
<name>A0A379EGF5_9BACT</name>
<keyword evidence="1" id="KW-0472">Membrane</keyword>
<evidence type="ECO:0000313" key="2">
    <source>
        <dbReference type="EMBL" id="SUB97723.1"/>
    </source>
</evidence>
<feature type="transmembrane region" description="Helical" evidence="1">
    <location>
        <begin position="173"/>
        <end position="194"/>
    </location>
</feature>